<feature type="region of interest" description="Disordered" evidence="9">
    <location>
        <begin position="236"/>
        <end position="258"/>
    </location>
</feature>
<dbReference type="GO" id="GO:0006281">
    <property type="term" value="P:DNA repair"/>
    <property type="evidence" value="ECO:0007669"/>
    <property type="project" value="UniProtKB-KW"/>
</dbReference>
<sequence>MHSSSDVFAGFHRTLAGWFDRTFGEPTPVQHDAWASIAAGRHTLIAAPTGSGKTLAALLPCLSRLALAKERVSAQGKSWTYGVRVLYITPLKALNNDIQHHLVDFLEQIEAYAAEEPGGAWPGIRTAVRTGDTPSRDRARMANRPPDVLVTTPESLYLLLTSDKGRNMLRIVETVIVDEIHSLAGDKRGAHLSLSLERLAALSPHAVQRIGVSATQKPLTRVARFLGGWEPAARTGRAGFKRDERHAGAETGVGGMHGLDAREAAAPIDLGTNRRHVGAESSVGNKTGLGADAEAEAQREAQRLAESLAAGEDAHPSGCLPRPVVIVESTMVKRIQVRVTMPDLSRPVRSRDGIWQPVVERIFSLMEGARSVLLFVNSRRLCERLVLRLNEHAGHELARAHHGSLARERRLEVEHMLKTGELRCLVATSSLELGIDVGHVDLVIQVDSPKAAAAGIQRIGRAGHAVGDVSRGYIVARHRGELPEAAVLCRNITRRDIEAIVLPHEPLDVLSQHMVSMTAAADVKVDALYSLILQSECYRAFPRERLEGALKVLSGFYPFARPLLEWDRETDTLRKRANTSMASVTGAGTIPSSSAYPIHHADSRVHLGELDEEYITESRAGDVFQLGTSSWMISRIENDRVYVQEAPNRFSEIPFWRAEASSRSVEVGVQLGAFQEQLSDRLGLQLASESESDADSGEERAREEAAIRWLDAEYGLDHYSALELIDLARAQHRAVGLPTERRIIIEHYRDLMNQTRIIIHNPLGRRVNRTWLLAIQRHFQRLLPYSMYGNAKDNGIELVVPDWDASWLQTLWQITAASVEPLLTEAITGSPLLAVSFRRIAETSLLLSRSFTRTPMWQKRLRSEELLKQAMPYAEHFPYLEEAMRECLHTYLDTNGLKRLLSAIEAGDVSVSVKEVNAPSPFAVQFLAEYASSMVYEGDGLSEATQLQLLSVSKSLAGQLFGEEAVRRAVDPSIAREEEARLDAGQLVPASAEELFALLKRRGDLSRDELTAAAGRNVEAWIETLSFAGRILEVNFGGDRMRWICAEESELYAAFPQSEASIAFVGGRFADNRLSFTEEELRERYPLLGDSDAANVADVLLALDRTEHAPFADEAERIWTSRGVARRLIRLTLEQARKQAEAIDPVDWMTHMSRLQHVLSGTQLSGIDGLRLIIERLQGFFLPASHWETLIFPARVTGYRKDDLDLLCASGEVIWLGRKGDGEKEGRIAFFLSEAKLLYAPILREAARSDEPSKHPELLRLLRTGGASFLTKLSREYGKVPSDLLADLLDLVWEGAVSNDQFAPLRLQLATKGKQLARTGSGLGRWYWTGSLADADAMSGADAAGMPSGTTGAGRGQQAKAPGAGAAGPSAPAGLSGPAGAAARGNGRAEIAGLAASADEPSVPGGRELGAEALRSVSSDLSESALHWTQHLLDSCGIVSKELVQQLSPFGWDELLPVLKQLEQWGVVTRGLLVEGVGTLQFARREGLDAVRLAPPVQEGAAITVLAATDPANPFGLAADWPAARGSGFARKSGSFLVLQQGKWRFWLENNGRHIVDLTALPERTEEPPSSESAASGRQAAADEGEGEDEGELAAALREIFRTLLRQQKLSKIKIDRWNGAPVTESPAAGILRALGAELDNRSLVIWPSDLR</sequence>
<dbReference type="KEGG" id="prz:GZH47_15125"/>
<keyword evidence="6" id="KW-0238">DNA-binding</keyword>
<dbReference type="GO" id="GO:0003677">
    <property type="term" value="F:DNA binding"/>
    <property type="evidence" value="ECO:0007669"/>
    <property type="project" value="UniProtKB-KW"/>
</dbReference>
<feature type="domain" description="Helicase C-terminal" evidence="11">
    <location>
        <begin position="358"/>
        <end position="508"/>
    </location>
</feature>
<reference evidence="12 13" key="1">
    <citation type="submission" date="2020-02" db="EMBL/GenBank/DDBJ databases">
        <title>Paenibacillus sp. nov., isolated from rhizosphere soil of tomato.</title>
        <authorList>
            <person name="Weon H.-Y."/>
            <person name="Lee S.A."/>
        </authorList>
    </citation>
    <scope>NUCLEOTIDE SEQUENCE [LARGE SCALE GENOMIC DNA]</scope>
    <source>
        <strain evidence="12 13">14171R-81</strain>
    </source>
</reference>
<dbReference type="Gene3D" id="3.40.50.300">
    <property type="entry name" value="P-loop containing nucleotide triphosphate hydrolases"/>
    <property type="match status" value="2"/>
</dbReference>
<name>A0A6C0P0V7_9BACL</name>
<keyword evidence="13" id="KW-1185">Reference proteome</keyword>
<gene>
    <name evidence="12" type="ORF">GZH47_15125</name>
</gene>
<dbReference type="InterPro" id="IPR052511">
    <property type="entry name" value="ATP-dep_Helicase"/>
</dbReference>
<dbReference type="InterPro" id="IPR013701">
    <property type="entry name" value="Lhr-like_DEAD/DEAH_assoc"/>
</dbReference>
<dbReference type="Pfam" id="PF00271">
    <property type="entry name" value="Helicase_C"/>
    <property type="match status" value="1"/>
</dbReference>
<evidence type="ECO:0000256" key="2">
    <source>
        <dbReference type="ARBA" id="ARBA00022763"/>
    </source>
</evidence>
<organism evidence="12 13">
    <name type="scientific">Paenibacillus rhizovicinus</name>
    <dbReference type="NCBI Taxonomy" id="2704463"/>
    <lineage>
        <taxon>Bacteria</taxon>
        <taxon>Bacillati</taxon>
        <taxon>Bacillota</taxon>
        <taxon>Bacilli</taxon>
        <taxon>Bacillales</taxon>
        <taxon>Paenibacillaceae</taxon>
        <taxon>Paenibacillus</taxon>
    </lineage>
</organism>
<dbReference type="Pfam" id="PF23235">
    <property type="entry name" value="WHD_3rd_Lhr"/>
    <property type="match status" value="1"/>
</dbReference>
<dbReference type="InterPro" id="IPR011545">
    <property type="entry name" value="DEAD/DEAH_box_helicase_dom"/>
</dbReference>
<protein>
    <submittedName>
        <fullName evidence="12">DEAD/DEAH box helicase</fullName>
    </submittedName>
</protein>
<keyword evidence="7" id="KW-0234">DNA repair</keyword>
<evidence type="ECO:0000256" key="3">
    <source>
        <dbReference type="ARBA" id="ARBA00022801"/>
    </source>
</evidence>
<dbReference type="InterPro" id="IPR001650">
    <property type="entry name" value="Helicase_C-like"/>
</dbReference>
<keyword evidence="5" id="KW-0067">ATP-binding</keyword>
<accession>A0A6C0P0V7</accession>
<dbReference type="InterPro" id="IPR055368">
    <property type="entry name" value="WH3_Lhr"/>
</dbReference>
<dbReference type="PANTHER" id="PTHR47962:SF5">
    <property type="entry name" value="ATP-DEPENDENT HELICASE LHR-RELATED"/>
    <property type="match status" value="1"/>
</dbReference>
<evidence type="ECO:0000256" key="1">
    <source>
        <dbReference type="ARBA" id="ARBA00022741"/>
    </source>
</evidence>
<evidence type="ECO:0000256" key="6">
    <source>
        <dbReference type="ARBA" id="ARBA00023125"/>
    </source>
</evidence>
<dbReference type="PANTHER" id="PTHR47962">
    <property type="entry name" value="ATP-DEPENDENT HELICASE LHR-RELATED-RELATED"/>
    <property type="match status" value="1"/>
</dbReference>
<dbReference type="Pfam" id="PF00270">
    <property type="entry name" value="DEAD"/>
    <property type="match status" value="1"/>
</dbReference>
<feature type="region of interest" description="Disordered" evidence="9">
    <location>
        <begin position="271"/>
        <end position="315"/>
    </location>
</feature>
<dbReference type="Proteomes" id="UP000479114">
    <property type="component" value="Chromosome"/>
</dbReference>
<dbReference type="InterPro" id="IPR055369">
    <property type="entry name" value="WH2_Lhr"/>
</dbReference>
<dbReference type="SUPFAM" id="SSF52540">
    <property type="entry name" value="P-loop containing nucleoside triphosphate hydrolases"/>
    <property type="match status" value="1"/>
</dbReference>
<dbReference type="PROSITE" id="PS51194">
    <property type="entry name" value="HELICASE_CTER"/>
    <property type="match status" value="1"/>
</dbReference>
<dbReference type="PROSITE" id="PS51192">
    <property type="entry name" value="HELICASE_ATP_BIND_1"/>
    <property type="match status" value="1"/>
</dbReference>
<dbReference type="GO" id="GO:0004386">
    <property type="term" value="F:helicase activity"/>
    <property type="evidence" value="ECO:0007669"/>
    <property type="project" value="UniProtKB-KW"/>
</dbReference>
<evidence type="ECO:0000259" key="11">
    <source>
        <dbReference type="PROSITE" id="PS51194"/>
    </source>
</evidence>
<keyword evidence="8" id="KW-0413">Isomerase</keyword>
<dbReference type="Pfam" id="PF23234">
    <property type="entry name" value="WHD_4th_Lhr"/>
    <property type="match status" value="1"/>
</dbReference>
<evidence type="ECO:0000256" key="5">
    <source>
        <dbReference type="ARBA" id="ARBA00022840"/>
    </source>
</evidence>
<dbReference type="GO" id="GO:0016887">
    <property type="term" value="F:ATP hydrolysis activity"/>
    <property type="evidence" value="ECO:0007669"/>
    <property type="project" value="TreeGrafter"/>
</dbReference>
<evidence type="ECO:0000259" key="10">
    <source>
        <dbReference type="PROSITE" id="PS51192"/>
    </source>
</evidence>
<dbReference type="SMART" id="SM00487">
    <property type="entry name" value="DEXDc"/>
    <property type="match status" value="1"/>
</dbReference>
<keyword evidence="3" id="KW-0378">Hydrolase</keyword>
<evidence type="ECO:0000256" key="8">
    <source>
        <dbReference type="ARBA" id="ARBA00023235"/>
    </source>
</evidence>
<evidence type="ECO:0000256" key="4">
    <source>
        <dbReference type="ARBA" id="ARBA00022806"/>
    </source>
</evidence>
<feature type="domain" description="Helicase ATP-binding" evidence="10">
    <location>
        <begin position="34"/>
        <end position="234"/>
    </location>
</feature>
<keyword evidence="1" id="KW-0547">Nucleotide-binding</keyword>
<dbReference type="InterPro" id="IPR055367">
    <property type="entry name" value="WH4_Lhr"/>
</dbReference>
<evidence type="ECO:0000256" key="7">
    <source>
        <dbReference type="ARBA" id="ARBA00023204"/>
    </source>
</evidence>
<dbReference type="SMART" id="SM00490">
    <property type="entry name" value="HELICc"/>
    <property type="match status" value="1"/>
</dbReference>
<feature type="region of interest" description="Disordered" evidence="9">
    <location>
        <begin position="1560"/>
        <end position="1589"/>
    </location>
</feature>
<dbReference type="Pfam" id="PF19306">
    <property type="entry name" value="WHD_Lhr"/>
    <property type="match status" value="1"/>
</dbReference>
<feature type="compositionally biased region" description="Low complexity" evidence="9">
    <location>
        <begin position="1568"/>
        <end position="1582"/>
    </location>
</feature>
<feature type="region of interest" description="Disordered" evidence="9">
    <location>
        <begin position="1343"/>
        <end position="1382"/>
    </location>
</feature>
<dbReference type="Pfam" id="PF08494">
    <property type="entry name" value="DEAD_assoc"/>
    <property type="match status" value="1"/>
</dbReference>
<dbReference type="InterPro" id="IPR045628">
    <property type="entry name" value="Lhr_WH_dom"/>
</dbReference>
<dbReference type="InterPro" id="IPR014001">
    <property type="entry name" value="Helicase_ATP-bd"/>
</dbReference>
<evidence type="ECO:0000313" key="13">
    <source>
        <dbReference type="Proteomes" id="UP000479114"/>
    </source>
</evidence>
<dbReference type="RefSeq" id="WP_162640815.1">
    <property type="nucleotide sequence ID" value="NZ_CP048286.1"/>
</dbReference>
<dbReference type="EMBL" id="CP048286">
    <property type="protein sequence ID" value="QHW32011.1"/>
    <property type="molecule type" value="Genomic_DNA"/>
</dbReference>
<keyword evidence="4 12" id="KW-0347">Helicase</keyword>
<evidence type="ECO:0000313" key="12">
    <source>
        <dbReference type="EMBL" id="QHW32011.1"/>
    </source>
</evidence>
<dbReference type="Pfam" id="PF23236">
    <property type="entry name" value="WHD_2nd_Lhr"/>
    <property type="match status" value="1"/>
</dbReference>
<keyword evidence="2" id="KW-0227">DNA damage</keyword>
<dbReference type="GO" id="GO:0005524">
    <property type="term" value="F:ATP binding"/>
    <property type="evidence" value="ECO:0007669"/>
    <property type="project" value="UniProtKB-KW"/>
</dbReference>
<proteinExistence type="predicted"/>
<evidence type="ECO:0000256" key="9">
    <source>
        <dbReference type="SAM" id="MobiDB-lite"/>
    </source>
</evidence>
<feature type="compositionally biased region" description="Low complexity" evidence="9">
    <location>
        <begin position="1356"/>
        <end position="1382"/>
    </location>
</feature>
<dbReference type="InterPro" id="IPR027417">
    <property type="entry name" value="P-loop_NTPase"/>
</dbReference>